<dbReference type="SMART" id="SM00490">
    <property type="entry name" value="HELICc"/>
    <property type="match status" value="1"/>
</dbReference>
<evidence type="ECO:0000256" key="8">
    <source>
        <dbReference type="ARBA" id="ARBA00023242"/>
    </source>
</evidence>
<dbReference type="GO" id="GO:0005524">
    <property type="term" value="F:ATP binding"/>
    <property type="evidence" value="ECO:0007669"/>
    <property type="project" value="UniProtKB-KW"/>
</dbReference>
<dbReference type="Pfam" id="PF00176">
    <property type="entry name" value="SNF2-rel_dom"/>
    <property type="match status" value="1"/>
</dbReference>
<evidence type="ECO:0000259" key="10">
    <source>
        <dbReference type="PROSITE" id="PS51194"/>
    </source>
</evidence>
<keyword evidence="5" id="KW-0347">Helicase</keyword>
<dbReference type="GO" id="GO:0003677">
    <property type="term" value="F:DNA binding"/>
    <property type="evidence" value="ECO:0007669"/>
    <property type="project" value="UniProtKB-KW"/>
</dbReference>
<keyword evidence="6" id="KW-0067">ATP-binding</keyword>
<dbReference type="Pfam" id="PF00271">
    <property type="entry name" value="Helicase_C"/>
    <property type="match status" value="1"/>
</dbReference>
<dbReference type="PANTHER" id="PTHR45797:SF3">
    <property type="entry name" value="TRANSCRIPTIONAL REGULATOR ATRX HOMOLOG"/>
    <property type="match status" value="1"/>
</dbReference>
<keyword evidence="3" id="KW-0547">Nucleotide-binding</keyword>
<dbReference type="InterPro" id="IPR027417">
    <property type="entry name" value="P-loop_NTPase"/>
</dbReference>
<proteinExistence type="inferred from homology"/>
<feature type="domain" description="Helicase C-terminal" evidence="10">
    <location>
        <begin position="465"/>
        <end position="649"/>
    </location>
</feature>
<dbReference type="EMBL" id="JAWQEG010003421">
    <property type="protein sequence ID" value="KAK3866318.1"/>
    <property type="molecule type" value="Genomic_DNA"/>
</dbReference>
<comment type="similarity">
    <text evidence="2">Belongs to the SNF2/RAD54 helicase family.</text>
</comment>
<comment type="caution">
    <text evidence="11">The sequence shown here is derived from an EMBL/GenBank/DDBJ whole genome shotgun (WGS) entry which is preliminary data.</text>
</comment>
<evidence type="ECO:0000313" key="11">
    <source>
        <dbReference type="EMBL" id="KAK3866318.1"/>
    </source>
</evidence>
<evidence type="ECO:0000313" key="12">
    <source>
        <dbReference type="Proteomes" id="UP001286313"/>
    </source>
</evidence>
<dbReference type="PANTHER" id="PTHR45797">
    <property type="entry name" value="RAD54-LIKE"/>
    <property type="match status" value="1"/>
</dbReference>
<reference evidence="11" key="1">
    <citation type="submission" date="2023-10" db="EMBL/GenBank/DDBJ databases">
        <title>Genome assemblies of two species of porcelain crab, Petrolisthes cinctipes and Petrolisthes manimaculis (Anomura: Porcellanidae).</title>
        <authorList>
            <person name="Angst P."/>
        </authorList>
    </citation>
    <scope>NUCLEOTIDE SEQUENCE</scope>
    <source>
        <strain evidence="11">PB745_01</strain>
        <tissue evidence="11">Gill</tissue>
    </source>
</reference>
<evidence type="ECO:0000256" key="7">
    <source>
        <dbReference type="ARBA" id="ARBA00023125"/>
    </source>
</evidence>
<dbReference type="PROSITE" id="PS51194">
    <property type="entry name" value="HELICASE_CTER"/>
    <property type="match status" value="1"/>
</dbReference>
<protein>
    <recommendedName>
        <fullName evidence="13">Transcriptional regulator ATRX</fullName>
    </recommendedName>
</protein>
<dbReference type="Gene3D" id="3.40.50.10810">
    <property type="entry name" value="Tandem AAA-ATPase domain"/>
    <property type="match status" value="1"/>
</dbReference>
<comment type="subcellular location">
    <subcellularLocation>
        <location evidence="1">Nucleus</location>
    </subcellularLocation>
</comment>
<dbReference type="InterPro" id="IPR014001">
    <property type="entry name" value="Helicase_ATP-bd"/>
</dbReference>
<sequence length="896" mass="103838">MAEEKSGEGSNQNIIYPVKFVLDTDPQTQVDLVSVDEKLLQVLKPYQLEGIKFMWDASMKSVEKLQCDDPGNGCILAHNMGLGKTLQVISFCHTLLTNDKTNGHISRIMVCCPVNTIYNWVSEFNKWLGDIMSFRVVELVSTGSLHKRANQLNDWWRDGGVCIIGYEMFRRLSNSNNNRLEEEMKNIFQKTLCNPGPDMVVCDEGHILKNEKTALSKAVNQIRTKRRIILTGTPLQNNLFEYHCMIQFVRPSLLGSKKDFQKVFVEPIEQGQCVDAKTRDVNKMKKRAHILHKMLEGCVHRFDYTVLKQFLPPKYEYVISVQMSDIQCRLYRHYLYNLAHDGQKQGLGLFKDFAVLSRVWSHPKVLDLYMKNDNEKKLDFTDYSPSKTWEENVNEARKRKSNDGETYESKAKVMKFDQPSSVPGLSENGKLHPEWWQPTVMDTTGQDIDMDDYLDKVEHSGKLILLLEIITECTAIGDKVLVFSQSLLTLDMIEHFLALVSNDYLNVPQPDGLQFLPHKQWLRNLDYLRMDGSTSLETRSMCCNTFNNPINDRCRLFLISTRAGGLGINLVAANRVIVFDSCWNPSHDTQSMFRVYRFGQKKPCYIYRFVAEGTMEEKIYSRQVTKMSTALRVIDEQQIKRCYKMEDLAQLYKFTPSDVNQRETPIVPKDSLLSELLKRQKNWIVRYHEHNSLLENQTNEKLSEEERKDAWQDYEYERHGFSMSQSNQTIQYNKDQHLPMFRVAPYNFETVVNAVKAKYPNLTKNQMWSKVLGVTKQILDVHFKQFVRVHSLVYKLKLKTIDAKYKSLFSDYSNTELVLEEQRKMLFKAIQIETHVIKLLNHKVQGLMSPTTSNVSSTSDYIATTSNMMNESIASTTGIQHIKITQDDDDDTIILD</sequence>
<dbReference type="AlphaFoldDB" id="A0AAE1K9C6"/>
<keyword evidence="7" id="KW-0238">DNA-binding</keyword>
<dbReference type="PROSITE" id="PS51192">
    <property type="entry name" value="HELICASE_ATP_BIND_1"/>
    <property type="match status" value="1"/>
</dbReference>
<name>A0AAE1K9C6_PETCI</name>
<evidence type="ECO:0000256" key="3">
    <source>
        <dbReference type="ARBA" id="ARBA00022741"/>
    </source>
</evidence>
<dbReference type="InterPro" id="IPR000330">
    <property type="entry name" value="SNF2_N"/>
</dbReference>
<keyword evidence="8" id="KW-0539">Nucleus</keyword>
<evidence type="ECO:0008006" key="13">
    <source>
        <dbReference type="Google" id="ProtNLM"/>
    </source>
</evidence>
<dbReference type="InterPro" id="IPR044574">
    <property type="entry name" value="ARIP4-like"/>
</dbReference>
<dbReference type="InterPro" id="IPR001650">
    <property type="entry name" value="Helicase_C-like"/>
</dbReference>
<dbReference type="InterPro" id="IPR038718">
    <property type="entry name" value="SNF2-like_sf"/>
</dbReference>
<keyword evidence="12" id="KW-1185">Reference proteome</keyword>
<gene>
    <name evidence="11" type="ORF">Pcinc_028141</name>
</gene>
<dbReference type="Proteomes" id="UP001286313">
    <property type="component" value="Unassembled WGS sequence"/>
</dbReference>
<keyword evidence="4" id="KW-0378">Hydrolase</keyword>
<evidence type="ECO:0000259" key="9">
    <source>
        <dbReference type="PROSITE" id="PS51192"/>
    </source>
</evidence>
<evidence type="ECO:0000256" key="6">
    <source>
        <dbReference type="ARBA" id="ARBA00022840"/>
    </source>
</evidence>
<dbReference type="SMART" id="SM00487">
    <property type="entry name" value="DEXDc"/>
    <property type="match status" value="1"/>
</dbReference>
<dbReference type="GO" id="GO:0016887">
    <property type="term" value="F:ATP hydrolysis activity"/>
    <property type="evidence" value="ECO:0007669"/>
    <property type="project" value="InterPro"/>
</dbReference>
<dbReference type="GO" id="GO:0004386">
    <property type="term" value="F:helicase activity"/>
    <property type="evidence" value="ECO:0007669"/>
    <property type="project" value="UniProtKB-KW"/>
</dbReference>
<evidence type="ECO:0000256" key="4">
    <source>
        <dbReference type="ARBA" id="ARBA00022801"/>
    </source>
</evidence>
<dbReference type="Gene3D" id="3.40.50.300">
    <property type="entry name" value="P-loop containing nucleotide triphosphate hydrolases"/>
    <property type="match status" value="1"/>
</dbReference>
<organism evidence="11 12">
    <name type="scientific">Petrolisthes cinctipes</name>
    <name type="common">Flat porcelain crab</name>
    <dbReference type="NCBI Taxonomy" id="88211"/>
    <lineage>
        <taxon>Eukaryota</taxon>
        <taxon>Metazoa</taxon>
        <taxon>Ecdysozoa</taxon>
        <taxon>Arthropoda</taxon>
        <taxon>Crustacea</taxon>
        <taxon>Multicrustacea</taxon>
        <taxon>Malacostraca</taxon>
        <taxon>Eumalacostraca</taxon>
        <taxon>Eucarida</taxon>
        <taxon>Decapoda</taxon>
        <taxon>Pleocyemata</taxon>
        <taxon>Anomura</taxon>
        <taxon>Galatheoidea</taxon>
        <taxon>Porcellanidae</taxon>
        <taxon>Petrolisthes</taxon>
    </lineage>
</organism>
<feature type="domain" description="Helicase ATP-binding" evidence="9">
    <location>
        <begin position="65"/>
        <end position="252"/>
    </location>
</feature>
<dbReference type="CDD" id="cd18793">
    <property type="entry name" value="SF2_C_SNF"/>
    <property type="match status" value="1"/>
</dbReference>
<dbReference type="SUPFAM" id="SSF52540">
    <property type="entry name" value="P-loop containing nucleoside triphosphate hydrolases"/>
    <property type="match status" value="2"/>
</dbReference>
<dbReference type="InterPro" id="IPR049730">
    <property type="entry name" value="SNF2/RAD54-like_C"/>
</dbReference>
<evidence type="ECO:0000256" key="1">
    <source>
        <dbReference type="ARBA" id="ARBA00004123"/>
    </source>
</evidence>
<evidence type="ECO:0000256" key="2">
    <source>
        <dbReference type="ARBA" id="ARBA00007025"/>
    </source>
</evidence>
<accession>A0AAE1K9C6</accession>
<dbReference type="GO" id="GO:0005634">
    <property type="term" value="C:nucleus"/>
    <property type="evidence" value="ECO:0007669"/>
    <property type="project" value="UniProtKB-SubCell"/>
</dbReference>
<evidence type="ECO:0000256" key="5">
    <source>
        <dbReference type="ARBA" id="ARBA00022806"/>
    </source>
</evidence>